<dbReference type="Pfam" id="PF13359">
    <property type="entry name" value="DDE_Tnp_4"/>
    <property type="match status" value="1"/>
</dbReference>
<dbReference type="OrthoDB" id="2408877at2759"/>
<evidence type="ECO:0000256" key="1">
    <source>
        <dbReference type="ARBA" id="ARBA00001968"/>
    </source>
</evidence>
<evidence type="ECO:0000259" key="8">
    <source>
        <dbReference type="Pfam" id="PF13359"/>
    </source>
</evidence>
<keyword evidence="6" id="KW-0378">Hydrolase</keyword>
<dbReference type="AlphaFoldDB" id="A0A9Q3J7U9"/>
<reference evidence="9" key="1">
    <citation type="submission" date="2021-03" db="EMBL/GenBank/DDBJ databases">
        <title>Draft genome sequence of rust myrtle Austropuccinia psidii MF-1, a brazilian biotype.</title>
        <authorList>
            <person name="Quecine M.C."/>
            <person name="Pachon D.M.R."/>
            <person name="Bonatelli M.L."/>
            <person name="Correr F.H."/>
            <person name="Franceschini L.M."/>
            <person name="Leite T.F."/>
            <person name="Margarido G.R.A."/>
            <person name="Almeida C.A."/>
            <person name="Ferrarezi J.A."/>
            <person name="Labate C.A."/>
        </authorList>
    </citation>
    <scope>NUCLEOTIDE SEQUENCE</scope>
    <source>
        <strain evidence="9">MF-1</strain>
    </source>
</reference>
<dbReference type="GO" id="GO:0005634">
    <property type="term" value="C:nucleus"/>
    <property type="evidence" value="ECO:0007669"/>
    <property type="project" value="UniProtKB-SubCell"/>
</dbReference>
<keyword evidence="4" id="KW-0540">Nuclease</keyword>
<comment type="similarity">
    <text evidence="3">Belongs to the HARBI1 family.</text>
</comment>
<evidence type="ECO:0000256" key="3">
    <source>
        <dbReference type="ARBA" id="ARBA00006958"/>
    </source>
</evidence>
<protein>
    <recommendedName>
        <fullName evidence="8">DDE Tnp4 domain-containing protein</fullName>
    </recommendedName>
</protein>
<proteinExistence type="inferred from homology"/>
<evidence type="ECO:0000256" key="7">
    <source>
        <dbReference type="ARBA" id="ARBA00023242"/>
    </source>
</evidence>
<dbReference type="GO" id="GO:0046872">
    <property type="term" value="F:metal ion binding"/>
    <property type="evidence" value="ECO:0007669"/>
    <property type="project" value="UniProtKB-KW"/>
</dbReference>
<evidence type="ECO:0000256" key="2">
    <source>
        <dbReference type="ARBA" id="ARBA00004123"/>
    </source>
</evidence>
<dbReference type="Proteomes" id="UP000765509">
    <property type="component" value="Unassembled WGS sequence"/>
</dbReference>
<comment type="cofactor">
    <cofactor evidence="1">
        <name>a divalent metal cation</name>
        <dbReference type="ChEBI" id="CHEBI:60240"/>
    </cofactor>
</comment>
<name>A0A9Q3J7U9_9BASI</name>
<dbReference type="PANTHER" id="PTHR22930:SF85">
    <property type="entry name" value="GH03217P-RELATED"/>
    <property type="match status" value="1"/>
</dbReference>
<feature type="domain" description="DDE Tnp4" evidence="8">
    <location>
        <begin position="263"/>
        <end position="420"/>
    </location>
</feature>
<evidence type="ECO:0000256" key="6">
    <source>
        <dbReference type="ARBA" id="ARBA00022801"/>
    </source>
</evidence>
<gene>
    <name evidence="9" type="ORF">O181_096888</name>
</gene>
<dbReference type="InterPro" id="IPR027806">
    <property type="entry name" value="HARBI1_dom"/>
</dbReference>
<dbReference type="InterPro" id="IPR045249">
    <property type="entry name" value="HARBI1-like"/>
</dbReference>
<keyword evidence="10" id="KW-1185">Reference proteome</keyword>
<organism evidence="9 10">
    <name type="scientific">Austropuccinia psidii MF-1</name>
    <dbReference type="NCBI Taxonomy" id="1389203"/>
    <lineage>
        <taxon>Eukaryota</taxon>
        <taxon>Fungi</taxon>
        <taxon>Dikarya</taxon>
        <taxon>Basidiomycota</taxon>
        <taxon>Pucciniomycotina</taxon>
        <taxon>Pucciniomycetes</taxon>
        <taxon>Pucciniales</taxon>
        <taxon>Sphaerophragmiaceae</taxon>
        <taxon>Austropuccinia</taxon>
    </lineage>
</organism>
<sequence length="479" mass="55039">MVTSVAKIQISKDRCIVLFDQVKPCSIYCLQPFIAVEFVLIMPKGSTRRQAIKDLMIMLIVAVLDKMTAPLDETSFLQSSALAIEDSDEEEQRFLQPFSVNNFFDDAEIYHLSILQILGSRYLSRYPKVQRSIQYTIADLFSMSARDFKQAVRTTPEGFAFIYNKIKEHKVFKNKSYHKQMPVSHQLALTLERLGSNGNGASIGRFSRSFGISEGSVVHYSRHVIKALNSIEDEYVAWPDQQRRAQISQVMTTEGFEGCVGFIDGTTFPIYQKPGFDGEIHFDRKKNYSLNAQIVCDCDKVIIRFMAGWPGSCADASVYKEMGIYNNSKEFFDPGQYLLADSAYPLSHILIPSYKAPTANRQKNKEFNHCIANSRVRNEHTIGILKGWWASLRGMRLQIYEHKHKHAYNQWITACCVLHNMLTHFKDAWEDLAPSEQNTPQDGLIYDELESVQEFRNSIRDRCVYHNYRNGNLPICKNY</sequence>
<comment type="subcellular location">
    <subcellularLocation>
        <location evidence="2">Nucleus</location>
    </subcellularLocation>
</comment>
<keyword evidence="7" id="KW-0539">Nucleus</keyword>
<accession>A0A9Q3J7U9</accession>
<dbReference type="PANTHER" id="PTHR22930">
    <property type="match status" value="1"/>
</dbReference>
<comment type="caution">
    <text evidence="9">The sequence shown here is derived from an EMBL/GenBank/DDBJ whole genome shotgun (WGS) entry which is preliminary data.</text>
</comment>
<dbReference type="EMBL" id="AVOT02064919">
    <property type="protein sequence ID" value="MBW0557173.1"/>
    <property type="molecule type" value="Genomic_DNA"/>
</dbReference>
<dbReference type="GO" id="GO:0004518">
    <property type="term" value="F:nuclease activity"/>
    <property type="evidence" value="ECO:0007669"/>
    <property type="project" value="UniProtKB-KW"/>
</dbReference>
<dbReference type="GO" id="GO:0016787">
    <property type="term" value="F:hydrolase activity"/>
    <property type="evidence" value="ECO:0007669"/>
    <property type="project" value="UniProtKB-KW"/>
</dbReference>
<evidence type="ECO:0000256" key="5">
    <source>
        <dbReference type="ARBA" id="ARBA00022723"/>
    </source>
</evidence>
<evidence type="ECO:0000256" key="4">
    <source>
        <dbReference type="ARBA" id="ARBA00022722"/>
    </source>
</evidence>
<evidence type="ECO:0000313" key="9">
    <source>
        <dbReference type="EMBL" id="MBW0557173.1"/>
    </source>
</evidence>
<evidence type="ECO:0000313" key="10">
    <source>
        <dbReference type="Proteomes" id="UP000765509"/>
    </source>
</evidence>
<keyword evidence="5" id="KW-0479">Metal-binding</keyword>